<feature type="binding site" description="axial binding residue" evidence="11">
    <location>
        <position position="457"/>
    </location>
    <ligand>
        <name>heme</name>
        <dbReference type="ChEBI" id="CHEBI:30413"/>
    </ligand>
    <ligandPart>
        <name>Fe</name>
        <dbReference type="ChEBI" id="CHEBI:18248"/>
    </ligandPart>
</feature>
<dbReference type="Pfam" id="PF00067">
    <property type="entry name" value="p450"/>
    <property type="match status" value="1"/>
</dbReference>
<dbReference type="PANTHER" id="PTHR47955:SF14">
    <property type="entry name" value="OS01G0543600 PROTEIN"/>
    <property type="match status" value="1"/>
</dbReference>
<evidence type="ECO:0000256" key="11">
    <source>
        <dbReference type="PIRSR" id="PIRSR602401-1"/>
    </source>
</evidence>
<evidence type="ECO:0000256" key="6">
    <source>
        <dbReference type="ARBA" id="ARBA00022723"/>
    </source>
</evidence>
<dbReference type="InterPro" id="IPR036396">
    <property type="entry name" value="Cyt_P450_sf"/>
</dbReference>
<reference evidence="15" key="2">
    <citation type="submission" date="2013-12" db="EMBL/GenBank/DDBJ databases">
        <authorList>
            <person name="Yu Y."/>
            <person name="Lee S."/>
            <person name="de Baynast K."/>
            <person name="Wissotski M."/>
            <person name="Liu L."/>
            <person name="Talag J."/>
            <person name="Goicoechea J."/>
            <person name="Angelova A."/>
            <person name="Jetty R."/>
            <person name="Kudrna D."/>
            <person name="Golser W."/>
            <person name="Rivera L."/>
            <person name="Zhang J."/>
            <person name="Wing R."/>
        </authorList>
    </citation>
    <scope>NUCLEOTIDE SEQUENCE</scope>
</reference>
<reference evidence="14 15" key="1">
    <citation type="submission" date="2012-08" db="EMBL/GenBank/DDBJ databases">
        <title>Oryza genome evolution.</title>
        <authorList>
            <person name="Wing R.A."/>
        </authorList>
    </citation>
    <scope>NUCLEOTIDE SEQUENCE</scope>
</reference>
<feature type="transmembrane region" description="Helical" evidence="13">
    <location>
        <begin position="12"/>
        <end position="31"/>
    </location>
</feature>
<dbReference type="FunFam" id="1.10.630.10:FF:000055">
    <property type="entry name" value="Cytochrome P450 71A26"/>
    <property type="match status" value="1"/>
</dbReference>
<dbReference type="PROSITE" id="PS00086">
    <property type="entry name" value="CYTOCHROME_P450"/>
    <property type="match status" value="1"/>
</dbReference>
<evidence type="ECO:0000256" key="9">
    <source>
        <dbReference type="ARBA" id="ARBA00023004"/>
    </source>
</evidence>
<protein>
    <recommendedName>
        <fullName evidence="16">Cytochrome P450</fullName>
    </recommendedName>
</protein>
<dbReference type="GO" id="GO:0004497">
    <property type="term" value="F:monooxygenase activity"/>
    <property type="evidence" value="ECO:0007669"/>
    <property type="project" value="UniProtKB-KW"/>
</dbReference>
<dbReference type="InterPro" id="IPR001128">
    <property type="entry name" value="Cyt_P450"/>
</dbReference>
<keyword evidence="10 12" id="KW-0503">Monooxygenase</keyword>
<evidence type="ECO:0000256" key="10">
    <source>
        <dbReference type="ARBA" id="ARBA00023033"/>
    </source>
</evidence>
<keyword evidence="5 13" id="KW-0812">Transmembrane</keyword>
<evidence type="ECO:0000256" key="8">
    <source>
        <dbReference type="ARBA" id="ARBA00023002"/>
    </source>
</evidence>
<dbReference type="Proteomes" id="UP000032180">
    <property type="component" value="Chromosome 8"/>
</dbReference>
<dbReference type="InterPro" id="IPR017972">
    <property type="entry name" value="Cyt_P450_CS"/>
</dbReference>
<evidence type="ECO:0000256" key="2">
    <source>
        <dbReference type="ARBA" id="ARBA00005179"/>
    </source>
</evidence>
<dbReference type="GO" id="GO:0016705">
    <property type="term" value="F:oxidoreductase activity, acting on paired donors, with incorporation or reduction of molecular oxygen"/>
    <property type="evidence" value="ECO:0007669"/>
    <property type="project" value="InterPro"/>
</dbReference>
<comment type="cofactor">
    <cofactor evidence="1 11">
        <name>heme</name>
        <dbReference type="ChEBI" id="CHEBI:30413"/>
    </cofactor>
</comment>
<dbReference type="Gramene" id="LPERR08G00630.1">
    <property type="protein sequence ID" value="LPERR08G00630.1"/>
    <property type="gene ID" value="LPERR08G00630"/>
</dbReference>
<keyword evidence="15" id="KW-1185">Reference proteome</keyword>
<evidence type="ECO:0000256" key="7">
    <source>
        <dbReference type="ARBA" id="ARBA00022989"/>
    </source>
</evidence>
<proteinExistence type="inferred from homology"/>
<keyword evidence="9 11" id="KW-0408">Iron</keyword>
<comment type="pathway">
    <text evidence="2">Secondary metabolite biosynthesis.</text>
</comment>
<dbReference type="Gene3D" id="1.10.630.10">
    <property type="entry name" value="Cytochrome P450"/>
    <property type="match status" value="1"/>
</dbReference>
<evidence type="ECO:0000256" key="12">
    <source>
        <dbReference type="RuleBase" id="RU000461"/>
    </source>
</evidence>
<accession>A0A0D9X3I9</accession>
<dbReference type="InterPro" id="IPR002401">
    <property type="entry name" value="Cyt_P450_E_grp-I"/>
</dbReference>
<dbReference type="PRINTS" id="PR00463">
    <property type="entry name" value="EP450I"/>
</dbReference>
<keyword evidence="6 11" id="KW-0479">Metal-binding</keyword>
<keyword evidence="7 13" id="KW-1133">Transmembrane helix</keyword>
<dbReference type="GO" id="GO:0020037">
    <property type="term" value="F:heme binding"/>
    <property type="evidence" value="ECO:0007669"/>
    <property type="project" value="InterPro"/>
</dbReference>
<dbReference type="CDD" id="cd11072">
    <property type="entry name" value="CYP71-like"/>
    <property type="match status" value="1"/>
</dbReference>
<name>A0A0D9X3I9_9ORYZ</name>
<dbReference type="STRING" id="77586.A0A0D9X3I9"/>
<evidence type="ECO:0000256" key="5">
    <source>
        <dbReference type="ARBA" id="ARBA00022692"/>
    </source>
</evidence>
<sequence length="522" mass="58384">MAPGHTLYCSSSSLPLTFLLAAAAAAVFLLLQRYIFRRPETPRGHVPRLPPSPPRLPIIGHLHLIGFLPHINLRDLAAKHAAGDYMLLHLGAMPTLVVSSPRAAEAVLRTHDHAFASRPPYSVTDALFSGTPDIAMAVYGEQWRQSRKLLTAHMLTVKKVSSYRHGREDEVRNAIAKLRRSAASDAVVDMSELLYSFTTGIMYRAVAGEPSDDGRNMRIRELLDATVNLVGGFYPESFFPWLGVLRRVTCARAEKVKRRWDELFDAVIDDAGKPSAARRHDPEGFVRILLSLQHEHGLPREHIKGMLINVFFGGTDTSYMVLEFMMAELMSNPQAMNKLQVELRSGIPGKREAKEVVTEDDLSDMIYLRAVIKETLRLHPPAPLLEPHLSMEKLEIDGYIIPANISVIVNAWAIGRDETVWGKDAEEFKPERFIDSKVSFKGNDFELLPFSAGRRICPGVNFAVASLEIMLANLMYHFDWELPVGIESSGIDMTEVFSSTLHRKEKLLLVPKIRGNNPIVGQ</sequence>
<evidence type="ECO:0000313" key="15">
    <source>
        <dbReference type="Proteomes" id="UP000032180"/>
    </source>
</evidence>
<keyword evidence="8 12" id="KW-0560">Oxidoreductase</keyword>
<dbReference type="eggNOG" id="KOG0156">
    <property type="taxonomic scope" value="Eukaryota"/>
</dbReference>
<evidence type="ECO:0000256" key="3">
    <source>
        <dbReference type="ARBA" id="ARBA00010617"/>
    </source>
</evidence>
<evidence type="ECO:0008006" key="16">
    <source>
        <dbReference type="Google" id="ProtNLM"/>
    </source>
</evidence>
<organism evidence="14 15">
    <name type="scientific">Leersia perrieri</name>
    <dbReference type="NCBI Taxonomy" id="77586"/>
    <lineage>
        <taxon>Eukaryota</taxon>
        <taxon>Viridiplantae</taxon>
        <taxon>Streptophyta</taxon>
        <taxon>Embryophyta</taxon>
        <taxon>Tracheophyta</taxon>
        <taxon>Spermatophyta</taxon>
        <taxon>Magnoliopsida</taxon>
        <taxon>Liliopsida</taxon>
        <taxon>Poales</taxon>
        <taxon>Poaceae</taxon>
        <taxon>BOP clade</taxon>
        <taxon>Oryzoideae</taxon>
        <taxon>Oryzeae</taxon>
        <taxon>Oryzinae</taxon>
        <taxon>Leersia</taxon>
    </lineage>
</organism>
<dbReference type="SUPFAM" id="SSF48264">
    <property type="entry name" value="Cytochrome P450"/>
    <property type="match status" value="1"/>
</dbReference>
<dbReference type="GO" id="GO:0005506">
    <property type="term" value="F:iron ion binding"/>
    <property type="evidence" value="ECO:0007669"/>
    <property type="project" value="InterPro"/>
</dbReference>
<evidence type="ECO:0000256" key="13">
    <source>
        <dbReference type="SAM" id="Phobius"/>
    </source>
</evidence>
<reference evidence="14" key="3">
    <citation type="submission" date="2015-04" db="UniProtKB">
        <authorList>
            <consortium name="EnsemblPlants"/>
        </authorList>
    </citation>
    <scope>IDENTIFICATION</scope>
</reference>
<dbReference type="PANTHER" id="PTHR47955">
    <property type="entry name" value="CYTOCHROME P450 FAMILY 71 PROTEIN"/>
    <property type="match status" value="1"/>
</dbReference>
<dbReference type="AlphaFoldDB" id="A0A0D9X3I9"/>
<keyword evidence="13" id="KW-0472">Membrane</keyword>
<evidence type="ECO:0000256" key="1">
    <source>
        <dbReference type="ARBA" id="ARBA00001971"/>
    </source>
</evidence>
<dbReference type="HOGENOM" id="CLU_001570_4_1_1"/>
<keyword evidence="4 11" id="KW-0349">Heme</keyword>
<comment type="similarity">
    <text evidence="3 12">Belongs to the cytochrome P450 family.</text>
</comment>
<evidence type="ECO:0000313" key="14">
    <source>
        <dbReference type="EnsemblPlants" id="LPERR08G00630.1"/>
    </source>
</evidence>
<dbReference type="PRINTS" id="PR00385">
    <property type="entry name" value="P450"/>
</dbReference>
<dbReference type="EnsemblPlants" id="LPERR08G00630.1">
    <property type="protein sequence ID" value="LPERR08G00630.1"/>
    <property type="gene ID" value="LPERR08G00630"/>
</dbReference>
<evidence type="ECO:0000256" key="4">
    <source>
        <dbReference type="ARBA" id="ARBA00022617"/>
    </source>
</evidence>